<dbReference type="PANTHER" id="PTHR12770">
    <property type="entry name" value="RUS1 FAMILY PROTEIN C16ORF58"/>
    <property type="match status" value="1"/>
</dbReference>
<comment type="caution">
    <text evidence="3">The sequence shown here is derived from an EMBL/GenBank/DDBJ whole genome shotgun (WGS) entry which is preliminary data.</text>
</comment>
<feature type="domain" description="Protein root UVB sensitive/RUS" evidence="2">
    <location>
        <begin position="115"/>
        <end position="301"/>
    </location>
</feature>
<sequence length="317" mass="35419">MHSTNQSSRLFQYPCKSTSTQYPIFIFPKFSSRKFVKSLRTSIDYKQEGASKEDLVVPSNVARRLPIIIKKSGKVSRYFIKGDSLELLCVDEEEDDSTSFCLGLDDGFWKLIRLTSSAAKDFFLPKQVSDNYISYVKWKFLHRVFSSALQVLATQAMFRAIGIGQSRSLASSAAFNWILKDGLGRLSRCIYTASLASAFDTNLKRVRFSTSVLFSLSIGVELMTPVFPQYFLLLASIANIAKQISLSCYLATGSAVHRSFAVADNLGEVSAKAQIQTVCFDNLGLLLAVLLNMLFQHNQRLAQSSTVESYFICEICL</sequence>
<dbReference type="Proteomes" id="UP000078284">
    <property type="component" value="Chromosome 2"/>
</dbReference>
<reference evidence="4" key="1">
    <citation type="journal article" date="2016" name="Proc. Natl. Acad. Sci. U.S.A.">
        <title>Chromosome-level assembly of Arabidopsis thaliana Ler reveals the extent of translocation and inversion polymorphisms.</title>
        <authorList>
            <person name="Zapata L."/>
            <person name="Ding J."/>
            <person name="Willing E.M."/>
            <person name="Hartwig B."/>
            <person name="Bezdan D."/>
            <person name="Jiao W.B."/>
            <person name="Patel V."/>
            <person name="Velikkakam James G."/>
            <person name="Koornneef M."/>
            <person name="Ossowski S."/>
            <person name="Schneeberger K."/>
        </authorList>
    </citation>
    <scope>NUCLEOTIDE SEQUENCE [LARGE SCALE GENOMIC DNA]</scope>
    <source>
        <strain evidence="4">cv. Landsberg erecta</strain>
    </source>
</reference>
<evidence type="ECO:0000313" key="4">
    <source>
        <dbReference type="Proteomes" id="UP000078284"/>
    </source>
</evidence>
<dbReference type="InterPro" id="IPR006968">
    <property type="entry name" value="RUS_fam"/>
</dbReference>
<evidence type="ECO:0000256" key="1">
    <source>
        <dbReference type="ARBA" id="ARBA00007558"/>
    </source>
</evidence>
<protein>
    <submittedName>
        <fullName evidence="3">RUS4</fullName>
    </submittedName>
</protein>
<dbReference type="AlphaFoldDB" id="A0A178VUX6"/>
<comment type="similarity">
    <text evidence="1">Belongs to the RUS1 family.</text>
</comment>
<organism evidence="3 4">
    <name type="scientific">Arabidopsis thaliana</name>
    <name type="common">Mouse-ear cress</name>
    <dbReference type="NCBI Taxonomy" id="3702"/>
    <lineage>
        <taxon>Eukaryota</taxon>
        <taxon>Viridiplantae</taxon>
        <taxon>Streptophyta</taxon>
        <taxon>Embryophyta</taxon>
        <taxon>Tracheophyta</taxon>
        <taxon>Spermatophyta</taxon>
        <taxon>Magnoliopsida</taxon>
        <taxon>eudicotyledons</taxon>
        <taxon>Gunneridae</taxon>
        <taxon>Pentapetalae</taxon>
        <taxon>rosids</taxon>
        <taxon>malvids</taxon>
        <taxon>Brassicales</taxon>
        <taxon>Brassicaceae</taxon>
        <taxon>Camelineae</taxon>
        <taxon>Arabidopsis</taxon>
    </lineage>
</organism>
<dbReference type="EMBL" id="LUHQ01000002">
    <property type="protein sequence ID" value="OAP10189.1"/>
    <property type="molecule type" value="Genomic_DNA"/>
</dbReference>
<accession>A0A178VUX6</accession>
<evidence type="ECO:0000259" key="2">
    <source>
        <dbReference type="Pfam" id="PF04884"/>
    </source>
</evidence>
<dbReference type="Pfam" id="PF04884">
    <property type="entry name" value="UVB_sens_prot"/>
    <property type="match status" value="1"/>
</dbReference>
<dbReference type="InterPro" id="IPR054549">
    <property type="entry name" value="UVB_sens_RUS_dom"/>
</dbReference>
<name>A0A178VUX6_ARATH</name>
<dbReference type="PANTHER" id="PTHR12770:SF29">
    <property type="entry name" value="PROTEIN ROOT UVB SENSITIVE 4"/>
    <property type="match status" value="1"/>
</dbReference>
<proteinExistence type="inferred from homology"/>
<dbReference type="ExpressionAtlas" id="A0A178VUX6">
    <property type="expression patterns" value="baseline and differential"/>
</dbReference>
<evidence type="ECO:0000313" key="3">
    <source>
        <dbReference type="EMBL" id="OAP10189.1"/>
    </source>
</evidence>
<gene>
    <name evidence="3" type="ordered locus">AXX17_At2g19150</name>
</gene>